<accession>A0ABU1ZPC1</accession>
<dbReference type="Proteomes" id="UP001268089">
    <property type="component" value="Unassembled WGS sequence"/>
</dbReference>
<protein>
    <submittedName>
        <fullName evidence="2">Uncharacterized protein</fullName>
    </submittedName>
</protein>
<evidence type="ECO:0000256" key="1">
    <source>
        <dbReference type="SAM" id="Phobius"/>
    </source>
</evidence>
<keyword evidence="1" id="KW-0812">Transmembrane</keyword>
<feature type="transmembrane region" description="Helical" evidence="1">
    <location>
        <begin position="35"/>
        <end position="56"/>
    </location>
</feature>
<name>A0ABU1ZPC1_9BURK</name>
<dbReference type="RefSeq" id="WP_310343639.1">
    <property type="nucleotide sequence ID" value="NZ_JAVDXO010000006.1"/>
</dbReference>
<reference evidence="2 3" key="1">
    <citation type="submission" date="2023-07" db="EMBL/GenBank/DDBJ databases">
        <title>Sorghum-associated microbial communities from plants grown in Nebraska, USA.</title>
        <authorList>
            <person name="Schachtman D."/>
        </authorList>
    </citation>
    <scope>NUCLEOTIDE SEQUENCE [LARGE SCALE GENOMIC DNA]</scope>
    <source>
        <strain evidence="2 3">BE308</strain>
    </source>
</reference>
<dbReference type="EMBL" id="JAVDXO010000006">
    <property type="protein sequence ID" value="MDR7307400.1"/>
    <property type="molecule type" value="Genomic_DNA"/>
</dbReference>
<gene>
    <name evidence="2" type="ORF">J2X15_002687</name>
</gene>
<keyword evidence="3" id="KW-1185">Reference proteome</keyword>
<keyword evidence="1" id="KW-0472">Membrane</keyword>
<evidence type="ECO:0000313" key="3">
    <source>
        <dbReference type="Proteomes" id="UP001268089"/>
    </source>
</evidence>
<sequence>MHIKRPLPLLRTTGGLLGLNIPLGKLAGTAGITPLFWSLLISAGAGLVLALALWALRDRLPWDRLHLRY</sequence>
<proteinExistence type="predicted"/>
<evidence type="ECO:0000313" key="2">
    <source>
        <dbReference type="EMBL" id="MDR7307400.1"/>
    </source>
</evidence>
<comment type="caution">
    <text evidence="2">The sequence shown here is derived from an EMBL/GenBank/DDBJ whole genome shotgun (WGS) entry which is preliminary data.</text>
</comment>
<keyword evidence="1" id="KW-1133">Transmembrane helix</keyword>
<organism evidence="2 3">
    <name type="scientific">Rhodoferax saidenbachensis</name>
    <dbReference type="NCBI Taxonomy" id="1484693"/>
    <lineage>
        <taxon>Bacteria</taxon>
        <taxon>Pseudomonadati</taxon>
        <taxon>Pseudomonadota</taxon>
        <taxon>Betaproteobacteria</taxon>
        <taxon>Burkholderiales</taxon>
        <taxon>Comamonadaceae</taxon>
        <taxon>Rhodoferax</taxon>
    </lineage>
</organism>